<protein>
    <recommendedName>
        <fullName evidence="4">Lipoprotein</fullName>
    </recommendedName>
</protein>
<evidence type="ECO:0008006" key="4">
    <source>
        <dbReference type="Google" id="ProtNLM"/>
    </source>
</evidence>
<sequence length="167" mass="16985">MGRTSRRRTAPTPMMAVVAAALLLAGCGGSLADADSPAPARRDRTPPGDFCGAVIAGTRAAQPLAALLNRGGTVPRAELDSAAEAVRSAYADMVATAPGEIRADVERSVAAVDLQLDALEAAKGDTAAIARDAGLRDKLTSPEYTAAADRVRSYVGEHCGITSRGPG</sequence>
<reference evidence="3" key="1">
    <citation type="submission" date="2023-07" db="EMBL/GenBank/DDBJ databases">
        <title>30 novel species of actinomycetes from the DSMZ collection.</title>
        <authorList>
            <person name="Nouioui I."/>
        </authorList>
    </citation>
    <scope>NUCLEOTIDE SEQUENCE [LARGE SCALE GENOMIC DNA]</scope>
    <source>
        <strain evidence="3">DSM 45834</strain>
    </source>
</reference>
<dbReference type="Proteomes" id="UP001183202">
    <property type="component" value="Unassembled WGS sequence"/>
</dbReference>
<gene>
    <name evidence="2" type="ORF">RM445_10080</name>
</gene>
<evidence type="ECO:0000313" key="3">
    <source>
        <dbReference type="Proteomes" id="UP001183202"/>
    </source>
</evidence>
<keyword evidence="3" id="KW-1185">Reference proteome</keyword>
<evidence type="ECO:0000256" key="1">
    <source>
        <dbReference type="SAM" id="SignalP"/>
    </source>
</evidence>
<dbReference type="RefSeq" id="WP_311555900.1">
    <property type="nucleotide sequence ID" value="NZ_JAVREJ010000005.1"/>
</dbReference>
<evidence type="ECO:0000313" key="2">
    <source>
        <dbReference type="EMBL" id="MDT0349868.1"/>
    </source>
</evidence>
<name>A0ABU2N9Z0_9PSEU</name>
<comment type="caution">
    <text evidence="2">The sequence shown here is derived from an EMBL/GenBank/DDBJ whole genome shotgun (WGS) entry which is preliminary data.</text>
</comment>
<feature type="signal peptide" evidence="1">
    <location>
        <begin position="1"/>
        <end position="32"/>
    </location>
</feature>
<keyword evidence="1" id="KW-0732">Signal</keyword>
<dbReference type="EMBL" id="JAVREJ010000005">
    <property type="protein sequence ID" value="MDT0349868.1"/>
    <property type="molecule type" value="Genomic_DNA"/>
</dbReference>
<feature type="chain" id="PRO_5046746182" description="Lipoprotein" evidence="1">
    <location>
        <begin position="33"/>
        <end position="167"/>
    </location>
</feature>
<organism evidence="2 3">
    <name type="scientific">Pseudonocardia charpentierae</name>
    <dbReference type="NCBI Taxonomy" id="3075545"/>
    <lineage>
        <taxon>Bacteria</taxon>
        <taxon>Bacillati</taxon>
        <taxon>Actinomycetota</taxon>
        <taxon>Actinomycetes</taxon>
        <taxon>Pseudonocardiales</taxon>
        <taxon>Pseudonocardiaceae</taxon>
        <taxon>Pseudonocardia</taxon>
    </lineage>
</organism>
<accession>A0ABU2N9Z0</accession>
<proteinExistence type="predicted"/>
<dbReference type="PROSITE" id="PS51257">
    <property type="entry name" value="PROKAR_LIPOPROTEIN"/>
    <property type="match status" value="1"/>
</dbReference>